<name>A0A7S2ISR9_9DINO</name>
<evidence type="ECO:0008006" key="3">
    <source>
        <dbReference type="Google" id="ProtNLM"/>
    </source>
</evidence>
<feature type="signal peptide" evidence="1">
    <location>
        <begin position="1"/>
        <end position="21"/>
    </location>
</feature>
<reference evidence="2" key="1">
    <citation type="submission" date="2021-01" db="EMBL/GenBank/DDBJ databases">
        <authorList>
            <person name="Corre E."/>
            <person name="Pelletier E."/>
            <person name="Niang G."/>
            <person name="Scheremetjew M."/>
            <person name="Finn R."/>
            <person name="Kale V."/>
            <person name="Holt S."/>
            <person name="Cochrane G."/>
            <person name="Meng A."/>
            <person name="Brown T."/>
            <person name="Cohen L."/>
        </authorList>
    </citation>
    <scope>NUCLEOTIDE SEQUENCE</scope>
    <source>
        <strain evidence="2">RCC3387</strain>
    </source>
</reference>
<feature type="chain" id="PRO_5031159731" description="Saposin B-type domain-containing protein" evidence="1">
    <location>
        <begin position="22"/>
        <end position="154"/>
    </location>
</feature>
<evidence type="ECO:0000256" key="1">
    <source>
        <dbReference type="SAM" id="SignalP"/>
    </source>
</evidence>
<sequence length="154" mass="17452">MRLRAAAVVAALAVLRHVVEAKPKDKKPKKEYLCPTCQSVAHLLVKLRKSDRSGNTTSEVVKELIEKKDTQVCTEDHFKFYADRLEPKLDAAKMAKKCKDIIPDNPNYKSASDVLNALVSKKPRSDIAKIMCQDSGKCDKLWQKSDEPWQKKEL</sequence>
<protein>
    <recommendedName>
        <fullName evidence="3">Saposin B-type domain-containing protein</fullName>
    </recommendedName>
</protein>
<proteinExistence type="predicted"/>
<dbReference type="EMBL" id="HBGW01018691">
    <property type="protein sequence ID" value="CAD9528058.1"/>
    <property type="molecule type" value="Transcribed_RNA"/>
</dbReference>
<organism evidence="2">
    <name type="scientific">Zooxanthella nutricula</name>
    <dbReference type="NCBI Taxonomy" id="1333877"/>
    <lineage>
        <taxon>Eukaryota</taxon>
        <taxon>Sar</taxon>
        <taxon>Alveolata</taxon>
        <taxon>Dinophyceae</taxon>
        <taxon>Peridiniales</taxon>
        <taxon>Peridiniales incertae sedis</taxon>
        <taxon>Zooxanthella</taxon>
    </lineage>
</organism>
<gene>
    <name evidence="2" type="ORF">BRAN1462_LOCUS11762</name>
</gene>
<keyword evidence="1" id="KW-0732">Signal</keyword>
<dbReference type="AlphaFoldDB" id="A0A7S2ISR9"/>
<accession>A0A7S2ISR9</accession>
<evidence type="ECO:0000313" key="2">
    <source>
        <dbReference type="EMBL" id="CAD9528058.1"/>
    </source>
</evidence>